<dbReference type="GO" id="GO:0005576">
    <property type="term" value="C:extracellular region"/>
    <property type="evidence" value="ECO:0007669"/>
    <property type="project" value="InterPro"/>
</dbReference>
<dbReference type="EMBL" id="CVRI01000004">
    <property type="protein sequence ID" value="CRK87419.1"/>
    <property type="molecule type" value="Genomic_DNA"/>
</dbReference>
<dbReference type="Pfam" id="PF01607">
    <property type="entry name" value="CBM_14"/>
    <property type="match status" value="1"/>
</dbReference>
<gene>
    <name evidence="4" type="ORF">CLUMA_CG001221</name>
</gene>
<evidence type="ECO:0000256" key="2">
    <source>
        <dbReference type="SAM" id="SignalP"/>
    </source>
</evidence>
<dbReference type="SUPFAM" id="SSF57625">
    <property type="entry name" value="Invertebrate chitin-binding proteins"/>
    <property type="match status" value="1"/>
</dbReference>
<dbReference type="AlphaFoldDB" id="A0A1J1HHQ2"/>
<dbReference type="InterPro" id="IPR036508">
    <property type="entry name" value="Chitin-bd_dom_sf"/>
</dbReference>
<evidence type="ECO:0000313" key="5">
    <source>
        <dbReference type="Proteomes" id="UP000183832"/>
    </source>
</evidence>
<reference evidence="4 5" key="1">
    <citation type="submission" date="2015-04" db="EMBL/GenBank/DDBJ databases">
        <authorList>
            <person name="Syromyatnikov M.Y."/>
            <person name="Popov V.N."/>
        </authorList>
    </citation>
    <scope>NUCLEOTIDE SEQUENCE [LARGE SCALE GENOMIC DNA]</scope>
</reference>
<dbReference type="STRING" id="568069.A0A1J1HHQ2"/>
<feature type="domain" description="Chitin-binding type-2" evidence="3">
    <location>
        <begin position="21"/>
        <end position="79"/>
    </location>
</feature>
<evidence type="ECO:0000313" key="4">
    <source>
        <dbReference type="EMBL" id="CRK87419.1"/>
    </source>
</evidence>
<keyword evidence="2" id="KW-0732">Signal</keyword>
<dbReference type="SMART" id="SM00494">
    <property type="entry name" value="ChtBD2"/>
    <property type="match status" value="1"/>
</dbReference>
<feature type="signal peptide" evidence="2">
    <location>
        <begin position="1"/>
        <end position="16"/>
    </location>
</feature>
<accession>A0A1J1HHQ2</accession>
<dbReference type="PRINTS" id="PR01217">
    <property type="entry name" value="PRICHEXTENSN"/>
</dbReference>
<dbReference type="OrthoDB" id="6020543at2759"/>
<feature type="compositionally biased region" description="Pro residues" evidence="1">
    <location>
        <begin position="84"/>
        <end position="149"/>
    </location>
</feature>
<dbReference type="GO" id="GO:0008061">
    <property type="term" value="F:chitin binding"/>
    <property type="evidence" value="ECO:0007669"/>
    <property type="project" value="InterPro"/>
</dbReference>
<protein>
    <submittedName>
        <fullName evidence="4">CLUMA_CG001221, isoform A</fullName>
    </submittedName>
</protein>
<feature type="chain" id="PRO_5012091322" evidence="2">
    <location>
        <begin position="17"/>
        <end position="168"/>
    </location>
</feature>
<evidence type="ECO:0000256" key="1">
    <source>
        <dbReference type="SAM" id="MobiDB-lite"/>
    </source>
</evidence>
<organism evidence="4 5">
    <name type="scientific">Clunio marinus</name>
    <dbReference type="NCBI Taxonomy" id="568069"/>
    <lineage>
        <taxon>Eukaryota</taxon>
        <taxon>Metazoa</taxon>
        <taxon>Ecdysozoa</taxon>
        <taxon>Arthropoda</taxon>
        <taxon>Hexapoda</taxon>
        <taxon>Insecta</taxon>
        <taxon>Pterygota</taxon>
        <taxon>Neoptera</taxon>
        <taxon>Endopterygota</taxon>
        <taxon>Diptera</taxon>
        <taxon>Nematocera</taxon>
        <taxon>Chironomoidea</taxon>
        <taxon>Chironomidae</taxon>
        <taxon>Clunio</taxon>
    </lineage>
</organism>
<feature type="region of interest" description="Disordered" evidence="1">
    <location>
        <begin position="81"/>
        <end position="154"/>
    </location>
</feature>
<dbReference type="InterPro" id="IPR002557">
    <property type="entry name" value="Chitin-bd_dom"/>
</dbReference>
<name>A0A1J1HHQ2_9DIPT</name>
<keyword evidence="5" id="KW-1185">Reference proteome</keyword>
<dbReference type="PROSITE" id="PS50940">
    <property type="entry name" value="CHIT_BIND_II"/>
    <property type="match status" value="1"/>
</dbReference>
<proteinExistence type="predicted"/>
<sequence>MLKKLVLLTFIGFVASQGVLDTRCPLDNNPPTRLPHDTDCTLFYVCNFGSRFLMPPCPAPMQFDTPSSSCRTPPVVCGPIDIPTVPPPPTAPPTLPPTIPPTDPPTQPPTVPPTVPPTEPPTVPPTVPPTDAPTDPPTDVPATAPPVVPTVPNEIPTVPTGASFLFFR</sequence>
<evidence type="ECO:0000259" key="3">
    <source>
        <dbReference type="PROSITE" id="PS50940"/>
    </source>
</evidence>
<dbReference type="Gene3D" id="2.170.140.10">
    <property type="entry name" value="Chitin binding domain"/>
    <property type="match status" value="1"/>
</dbReference>
<dbReference type="Proteomes" id="UP000183832">
    <property type="component" value="Unassembled WGS sequence"/>
</dbReference>